<dbReference type="PANTHER" id="PTHR32096:SF146">
    <property type="entry name" value="WRKY TRANSCRIPTION FACTOR 19-RELATED"/>
    <property type="match status" value="1"/>
</dbReference>
<feature type="domain" description="WRKY" evidence="8">
    <location>
        <begin position="127"/>
        <end position="190"/>
    </location>
</feature>
<dbReference type="FunFam" id="2.20.25.80:FF:000009">
    <property type="entry name" value="WRKY transcription factor 53"/>
    <property type="match status" value="1"/>
</dbReference>
<dbReference type="GO" id="GO:0042542">
    <property type="term" value="P:response to hydrogen peroxide"/>
    <property type="evidence" value="ECO:0007669"/>
    <property type="project" value="UniProtKB-ARBA"/>
</dbReference>
<evidence type="ECO:0000256" key="6">
    <source>
        <dbReference type="ARBA" id="ARBA00060850"/>
    </source>
</evidence>
<gene>
    <name evidence="9" type="ORF">MKW94_025136</name>
</gene>
<dbReference type="GO" id="GO:0005634">
    <property type="term" value="C:nucleus"/>
    <property type="evidence" value="ECO:0007669"/>
    <property type="project" value="UniProtKB-SubCell"/>
</dbReference>
<dbReference type="AlphaFoldDB" id="A0AA41VJ62"/>
<dbReference type="PANTHER" id="PTHR32096">
    <property type="entry name" value="WRKY TRANSCRIPTION FACTOR 30-RELATED-RELATED"/>
    <property type="match status" value="1"/>
</dbReference>
<accession>A0AA41VJ62</accession>
<name>A0AA41VJ62_PAPNU</name>
<keyword evidence="2" id="KW-0805">Transcription regulation</keyword>
<evidence type="ECO:0000313" key="9">
    <source>
        <dbReference type="EMBL" id="MCL7042275.1"/>
    </source>
</evidence>
<sequence>MSSFIEMEKNNTSKLILNELAQAKELLKQLESDLYAPSCTNGKLLIPQILSYFENSLSMLNGVKPDAGNQSQVTTGSETASTGTDSPRSVNGSPRRDYESDLMGSPSKKRKTTPRWTERLRVCEQTGLEGPIEDGYSWRKYGQKDILGAIYPRGYYRCTHRTAQGCSAMKQVQRSDEDPSMFTVTYRGRHTCVQAPHLLPGQSLNRHCQQDQKPEKSGGTMFNFQTGRLGDETEVSGETPAVLRSPSFSFPSLPLPIPSIEKESNKNIFSSMTPDNHFKTGHLSSPATSGTNSFSTFSESSFEGGQNLQTSESNDFFEYTSALDSQDLYLDLDFVDFDFQFDM</sequence>
<organism evidence="9 10">
    <name type="scientific">Papaver nudicaule</name>
    <name type="common">Iceland poppy</name>
    <dbReference type="NCBI Taxonomy" id="74823"/>
    <lineage>
        <taxon>Eukaryota</taxon>
        <taxon>Viridiplantae</taxon>
        <taxon>Streptophyta</taxon>
        <taxon>Embryophyta</taxon>
        <taxon>Tracheophyta</taxon>
        <taxon>Spermatophyta</taxon>
        <taxon>Magnoliopsida</taxon>
        <taxon>Ranunculales</taxon>
        <taxon>Papaveraceae</taxon>
        <taxon>Papaveroideae</taxon>
        <taxon>Papaver</taxon>
    </lineage>
</organism>
<feature type="compositionally biased region" description="Low complexity" evidence="7">
    <location>
        <begin position="288"/>
        <end position="305"/>
    </location>
</feature>
<dbReference type="GO" id="GO:0010150">
    <property type="term" value="P:leaf senescence"/>
    <property type="evidence" value="ECO:0007669"/>
    <property type="project" value="UniProtKB-ARBA"/>
</dbReference>
<keyword evidence="3" id="KW-0238">DNA-binding</keyword>
<dbReference type="GO" id="GO:0000976">
    <property type="term" value="F:transcription cis-regulatory region binding"/>
    <property type="evidence" value="ECO:0007669"/>
    <property type="project" value="TreeGrafter"/>
</dbReference>
<dbReference type="Gene3D" id="2.20.25.80">
    <property type="entry name" value="WRKY domain"/>
    <property type="match status" value="1"/>
</dbReference>
<comment type="subcellular location">
    <subcellularLocation>
        <location evidence="1">Nucleus</location>
    </subcellularLocation>
</comment>
<proteinExistence type="inferred from homology"/>
<evidence type="ECO:0000259" key="8">
    <source>
        <dbReference type="PROSITE" id="PS50811"/>
    </source>
</evidence>
<keyword evidence="5" id="KW-0539">Nucleus</keyword>
<evidence type="ECO:0000256" key="5">
    <source>
        <dbReference type="ARBA" id="ARBA00023242"/>
    </source>
</evidence>
<reference evidence="9" key="1">
    <citation type="submission" date="2022-03" db="EMBL/GenBank/DDBJ databases">
        <title>A functionally conserved STORR gene fusion in Papaver species that diverged 16.8 million years ago.</title>
        <authorList>
            <person name="Catania T."/>
        </authorList>
    </citation>
    <scope>NUCLEOTIDE SEQUENCE</scope>
    <source>
        <strain evidence="9">S-191538</strain>
    </source>
</reference>
<keyword evidence="4" id="KW-0804">Transcription</keyword>
<evidence type="ECO:0000256" key="1">
    <source>
        <dbReference type="ARBA" id="ARBA00004123"/>
    </source>
</evidence>
<evidence type="ECO:0000256" key="3">
    <source>
        <dbReference type="ARBA" id="ARBA00023125"/>
    </source>
</evidence>
<protein>
    <recommendedName>
        <fullName evidence="8">WRKY domain-containing protein</fullName>
    </recommendedName>
</protein>
<dbReference type="Proteomes" id="UP001177140">
    <property type="component" value="Unassembled WGS sequence"/>
</dbReference>
<dbReference type="GO" id="GO:0010193">
    <property type="term" value="P:response to ozone"/>
    <property type="evidence" value="ECO:0007669"/>
    <property type="project" value="UniProtKB-ARBA"/>
</dbReference>
<dbReference type="GO" id="GO:0003700">
    <property type="term" value="F:DNA-binding transcription factor activity"/>
    <property type="evidence" value="ECO:0007669"/>
    <property type="project" value="InterPro"/>
</dbReference>
<dbReference type="SMART" id="SM00774">
    <property type="entry name" value="WRKY"/>
    <property type="match status" value="1"/>
</dbReference>
<dbReference type="SUPFAM" id="SSF118290">
    <property type="entry name" value="WRKY DNA-binding domain"/>
    <property type="match status" value="1"/>
</dbReference>
<dbReference type="Pfam" id="PF03106">
    <property type="entry name" value="WRKY"/>
    <property type="match status" value="1"/>
</dbReference>
<feature type="region of interest" description="Disordered" evidence="7">
    <location>
        <begin position="64"/>
        <end position="115"/>
    </location>
</feature>
<evidence type="ECO:0000256" key="2">
    <source>
        <dbReference type="ARBA" id="ARBA00023015"/>
    </source>
</evidence>
<feature type="region of interest" description="Disordered" evidence="7">
    <location>
        <begin position="279"/>
        <end position="309"/>
    </location>
</feature>
<comment type="caution">
    <text evidence="9">The sequence shown here is derived from an EMBL/GenBank/DDBJ whole genome shotgun (WGS) entry which is preliminary data.</text>
</comment>
<dbReference type="InterPro" id="IPR044810">
    <property type="entry name" value="WRKY_plant"/>
</dbReference>
<keyword evidence="10" id="KW-1185">Reference proteome</keyword>
<comment type="similarity">
    <text evidence="6">Belongs to the WRKY group III family.</text>
</comment>
<feature type="compositionally biased region" description="Polar residues" evidence="7">
    <location>
        <begin position="68"/>
        <end position="92"/>
    </location>
</feature>
<evidence type="ECO:0000313" key="10">
    <source>
        <dbReference type="Proteomes" id="UP001177140"/>
    </source>
</evidence>
<dbReference type="PROSITE" id="PS50811">
    <property type="entry name" value="WRKY"/>
    <property type="match status" value="1"/>
</dbReference>
<dbReference type="InterPro" id="IPR036576">
    <property type="entry name" value="WRKY_dom_sf"/>
</dbReference>
<evidence type="ECO:0000256" key="7">
    <source>
        <dbReference type="SAM" id="MobiDB-lite"/>
    </source>
</evidence>
<dbReference type="InterPro" id="IPR003657">
    <property type="entry name" value="WRKY_dom"/>
</dbReference>
<dbReference type="GO" id="GO:0009751">
    <property type="term" value="P:response to salicylic acid"/>
    <property type="evidence" value="ECO:0007669"/>
    <property type="project" value="UniProtKB-ARBA"/>
</dbReference>
<evidence type="ECO:0000256" key="4">
    <source>
        <dbReference type="ARBA" id="ARBA00023163"/>
    </source>
</evidence>
<dbReference type="EMBL" id="JAJJMA010233364">
    <property type="protein sequence ID" value="MCL7042275.1"/>
    <property type="molecule type" value="Genomic_DNA"/>
</dbReference>